<dbReference type="EMBL" id="LAZR01055252">
    <property type="protein sequence ID" value="KKK76798.1"/>
    <property type="molecule type" value="Genomic_DNA"/>
</dbReference>
<organism evidence="4">
    <name type="scientific">marine sediment metagenome</name>
    <dbReference type="NCBI Taxonomy" id="412755"/>
    <lineage>
        <taxon>unclassified sequences</taxon>
        <taxon>metagenomes</taxon>
        <taxon>ecological metagenomes</taxon>
    </lineage>
</organism>
<dbReference type="Pfam" id="PF01555">
    <property type="entry name" value="N6_N4_Mtase"/>
    <property type="match status" value="1"/>
</dbReference>
<evidence type="ECO:0000313" key="4">
    <source>
        <dbReference type="EMBL" id="KKK76798.1"/>
    </source>
</evidence>
<keyword evidence="1" id="KW-0489">Methyltransferase</keyword>
<feature type="domain" description="DNA methylase N-4/N-6" evidence="3">
    <location>
        <begin position="31"/>
        <end position="93"/>
    </location>
</feature>
<name>A0A0F8Y662_9ZZZZ</name>
<dbReference type="InterPro" id="IPR029063">
    <property type="entry name" value="SAM-dependent_MTases_sf"/>
</dbReference>
<evidence type="ECO:0000256" key="2">
    <source>
        <dbReference type="ARBA" id="ARBA00022679"/>
    </source>
</evidence>
<keyword evidence="2" id="KW-0808">Transferase</keyword>
<dbReference type="GO" id="GO:0008170">
    <property type="term" value="F:N-methyltransferase activity"/>
    <property type="evidence" value="ECO:0007669"/>
    <property type="project" value="InterPro"/>
</dbReference>
<proteinExistence type="predicted"/>
<sequence>MNIKQFAPEYNLNDEGWIKFPPDSDYRKRMFPPEVNQHPAKANVYLVQAIIEYVSEPDDILMDIMAGTGTLMVGALVGRSVICIEISEKFHKIQVAALEFLENIAPGISGMISLVNLPCQTYLPIPDLADHIIFS</sequence>
<dbReference type="InterPro" id="IPR002941">
    <property type="entry name" value="DNA_methylase_N4/N6"/>
</dbReference>
<comment type="caution">
    <text evidence="4">The sequence shown here is derived from an EMBL/GenBank/DDBJ whole genome shotgun (WGS) entry which is preliminary data.</text>
</comment>
<dbReference type="GO" id="GO:0032259">
    <property type="term" value="P:methylation"/>
    <property type="evidence" value="ECO:0007669"/>
    <property type="project" value="UniProtKB-KW"/>
</dbReference>
<dbReference type="Gene3D" id="3.40.50.150">
    <property type="entry name" value="Vaccinia Virus protein VP39"/>
    <property type="match status" value="1"/>
</dbReference>
<dbReference type="GO" id="GO:0003677">
    <property type="term" value="F:DNA binding"/>
    <property type="evidence" value="ECO:0007669"/>
    <property type="project" value="InterPro"/>
</dbReference>
<protein>
    <recommendedName>
        <fullName evidence="3">DNA methylase N-4/N-6 domain-containing protein</fullName>
    </recommendedName>
</protein>
<dbReference type="AlphaFoldDB" id="A0A0F8Y662"/>
<dbReference type="SUPFAM" id="SSF53335">
    <property type="entry name" value="S-adenosyl-L-methionine-dependent methyltransferases"/>
    <property type="match status" value="1"/>
</dbReference>
<accession>A0A0F8Y662</accession>
<feature type="non-terminal residue" evidence="4">
    <location>
        <position position="135"/>
    </location>
</feature>
<reference evidence="4" key="1">
    <citation type="journal article" date="2015" name="Nature">
        <title>Complex archaea that bridge the gap between prokaryotes and eukaryotes.</title>
        <authorList>
            <person name="Spang A."/>
            <person name="Saw J.H."/>
            <person name="Jorgensen S.L."/>
            <person name="Zaremba-Niedzwiedzka K."/>
            <person name="Martijn J."/>
            <person name="Lind A.E."/>
            <person name="van Eijk R."/>
            <person name="Schleper C."/>
            <person name="Guy L."/>
            <person name="Ettema T.J."/>
        </authorList>
    </citation>
    <scope>NUCLEOTIDE SEQUENCE</scope>
</reference>
<gene>
    <name evidence="4" type="ORF">LCGC14_2860050</name>
</gene>
<evidence type="ECO:0000256" key="1">
    <source>
        <dbReference type="ARBA" id="ARBA00022603"/>
    </source>
</evidence>
<evidence type="ECO:0000259" key="3">
    <source>
        <dbReference type="Pfam" id="PF01555"/>
    </source>
</evidence>